<dbReference type="EMBL" id="CACRUO010000039">
    <property type="protein sequence ID" value="VYU26595.1"/>
    <property type="molecule type" value="Genomic_DNA"/>
</dbReference>
<accession>A0A6N3DDX7</accession>
<protein>
    <submittedName>
        <fullName evidence="1">Uncharacterized protein</fullName>
    </submittedName>
</protein>
<organism evidence="1">
    <name type="scientific">Staphylococcus simulans</name>
    <dbReference type="NCBI Taxonomy" id="1286"/>
    <lineage>
        <taxon>Bacteria</taxon>
        <taxon>Bacillati</taxon>
        <taxon>Bacillota</taxon>
        <taxon>Bacilli</taxon>
        <taxon>Bacillales</taxon>
        <taxon>Staphylococcaceae</taxon>
        <taxon>Staphylococcus</taxon>
    </lineage>
</organism>
<gene>
    <name evidence="1" type="ORF">SSLFYP27_01821</name>
</gene>
<evidence type="ECO:0000313" key="1">
    <source>
        <dbReference type="EMBL" id="VYU26595.1"/>
    </source>
</evidence>
<reference evidence="1" key="1">
    <citation type="submission" date="2019-11" db="EMBL/GenBank/DDBJ databases">
        <authorList>
            <person name="Feng L."/>
        </authorList>
    </citation>
    <scope>NUCLEOTIDE SEQUENCE</scope>
    <source>
        <strain evidence="1">SsimulansLFYP27</strain>
    </source>
</reference>
<dbReference type="AlphaFoldDB" id="A0A6N3DDX7"/>
<name>A0A6N3DDX7_STASI</name>
<sequence length="38" mass="4562">MIENEARYISDASSTFFLFIAKNLRFEPWKEKTMNFGE</sequence>
<proteinExistence type="predicted"/>